<reference evidence="2" key="1">
    <citation type="journal article" date="2020" name="MBio">
        <title>Horizontal gene transfer to a defensive symbiont with a reduced genome amongst a multipartite beetle microbiome.</title>
        <authorList>
            <person name="Waterworth S.C."/>
            <person name="Florez L.V."/>
            <person name="Rees E.R."/>
            <person name="Hertweck C."/>
            <person name="Kaltenpoth M."/>
            <person name="Kwan J.C."/>
        </authorList>
    </citation>
    <scope>NUCLEOTIDE SEQUENCE [LARGE SCALE GENOMIC DNA]</scope>
</reference>
<sequence length="65" mass="6811">MFIASSGQPKLARAAQQFVAGLRTGAAAVPVSYLPLPQETHATIYHPAALQALRTLFKPADAAAH</sequence>
<organism evidence="1 2">
    <name type="scientific">Stenotrophomonas maltophilia</name>
    <name type="common">Pseudomonas maltophilia</name>
    <name type="synonym">Xanthomonas maltophilia</name>
    <dbReference type="NCBI Taxonomy" id="40324"/>
    <lineage>
        <taxon>Bacteria</taxon>
        <taxon>Pseudomonadati</taxon>
        <taxon>Pseudomonadota</taxon>
        <taxon>Gammaproteobacteria</taxon>
        <taxon>Lysobacterales</taxon>
        <taxon>Lysobacteraceae</taxon>
        <taxon>Stenotrophomonas</taxon>
        <taxon>Stenotrophomonas maltophilia group</taxon>
    </lineage>
</organism>
<dbReference type="AlphaFoldDB" id="A0A7V8FKF1"/>
<dbReference type="Proteomes" id="UP000487117">
    <property type="component" value="Unassembled WGS sequence"/>
</dbReference>
<evidence type="ECO:0000313" key="2">
    <source>
        <dbReference type="Proteomes" id="UP000487117"/>
    </source>
</evidence>
<proteinExistence type="predicted"/>
<evidence type="ECO:0008006" key="3">
    <source>
        <dbReference type="Google" id="ProtNLM"/>
    </source>
</evidence>
<protein>
    <recommendedName>
        <fullName evidence="3">Alpha/beta hydrolase</fullName>
    </recommendedName>
</protein>
<comment type="caution">
    <text evidence="1">The sequence shown here is derived from an EMBL/GenBank/DDBJ whole genome shotgun (WGS) entry which is preliminary data.</text>
</comment>
<accession>A0A7V8FKF1</accession>
<evidence type="ECO:0000313" key="1">
    <source>
        <dbReference type="EMBL" id="KAF1017649.1"/>
    </source>
</evidence>
<gene>
    <name evidence="1" type="ORF">GAK31_00917</name>
</gene>
<dbReference type="EMBL" id="WNDS01000001">
    <property type="protein sequence ID" value="KAF1017649.1"/>
    <property type="molecule type" value="Genomic_DNA"/>
</dbReference>
<name>A0A7V8FKF1_STEMA</name>